<organism evidence="9 10">
    <name type="scientific">Pararge aegeria aegeria</name>
    <dbReference type="NCBI Taxonomy" id="348720"/>
    <lineage>
        <taxon>Eukaryota</taxon>
        <taxon>Metazoa</taxon>
        <taxon>Ecdysozoa</taxon>
        <taxon>Arthropoda</taxon>
        <taxon>Hexapoda</taxon>
        <taxon>Insecta</taxon>
        <taxon>Pterygota</taxon>
        <taxon>Neoptera</taxon>
        <taxon>Endopterygota</taxon>
        <taxon>Lepidoptera</taxon>
        <taxon>Glossata</taxon>
        <taxon>Ditrysia</taxon>
        <taxon>Papilionoidea</taxon>
        <taxon>Nymphalidae</taxon>
        <taxon>Satyrinae</taxon>
        <taxon>Satyrini</taxon>
        <taxon>Parargina</taxon>
        <taxon>Pararge</taxon>
    </lineage>
</organism>
<feature type="transmembrane region" description="Helical" evidence="7">
    <location>
        <begin position="60"/>
        <end position="85"/>
    </location>
</feature>
<feature type="transmembrane region" description="Helical" evidence="7">
    <location>
        <begin position="20"/>
        <end position="48"/>
    </location>
</feature>
<keyword evidence="4" id="KW-0067">ATP-binding</keyword>
<proteinExistence type="predicted"/>
<dbReference type="AlphaFoldDB" id="A0A8S4R1J9"/>
<keyword evidence="10" id="KW-1185">Reference proteome</keyword>
<evidence type="ECO:0000313" key="9">
    <source>
        <dbReference type="EMBL" id="CAH2226671.1"/>
    </source>
</evidence>
<evidence type="ECO:0000256" key="5">
    <source>
        <dbReference type="ARBA" id="ARBA00022989"/>
    </source>
</evidence>
<accession>A0A8S4R1J9</accession>
<dbReference type="InterPro" id="IPR036640">
    <property type="entry name" value="ABC1_TM_sf"/>
</dbReference>
<dbReference type="GO" id="GO:0005524">
    <property type="term" value="F:ATP binding"/>
    <property type="evidence" value="ECO:0007669"/>
    <property type="project" value="UniProtKB-KW"/>
</dbReference>
<gene>
    <name evidence="9" type="primary">jg14365</name>
    <name evidence="9" type="ORF">PAEG_LOCUS7366</name>
</gene>
<name>A0A8S4R1J9_9NEOP</name>
<evidence type="ECO:0000256" key="4">
    <source>
        <dbReference type="ARBA" id="ARBA00022840"/>
    </source>
</evidence>
<dbReference type="InterPro" id="IPR011527">
    <property type="entry name" value="ABC1_TM_dom"/>
</dbReference>
<evidence type="ECO:0000259" key="8">
    <source>
        <dbReference type="PROSITE" id="PS50929"/>
    </source>
</evidence>
<sequence>KAKKPSLLRTIIDIYGSKFLTFNLVFSIFDCAVRLSIPVCLEGLIHYFSPSHTGIEKYQAYLYAAGVVGLMAISATMVHPMILYLMDMSMKIRVACCSLIYRKLLRLDLNAGGKASEGLAGHVVNLLTTDAQRFDMASLFMVDLVRTPIESIIIVYLMYRQIGVATLIGVAFLLMFIPLQGEMALARN</sequence>
<keyword evidence="1" id="KW-0813">Transport</keyword>
<dbReference type="Pfam" id="PF00664">
    <property type="entry name" value="ABC_membrane"/>
    <property type="match status" value="1"/>
</dbReference>
<evidence type="ECO:0000256" key="7">
    <source>
        <dbReference type="SAM" id="Phobius"/>
    </source>
</evidence>
<feature type="domain" description="ABC transmembrane type-1" evidence="8">
    <location>
        <begin position="24"/>
        <end position="180"/>
    </location>
</feature>
<dbReference type="InterPro" id="IPR050173">
    <property type="entry name" value="ABC_transporter_C-like"/>
</dbReference>
<dbReference type="PANTHER" id="PTHR24223:SF324">
    <property type="entry name" value="LD17001P"/>
    <property type="match status" value="1"/>
</dbReference>
<reference evidence="9" key="1">
    <citation type="submission" date="2022-03" db="EMBL/GenBank/DDBJ databases">
        <authorList>
            <person name="Lindestad O."/>
        </authorList>
    </citation>
    <scope>NUCLEOTIDE SEQUENCE</scope>
</reference>
<evidence type="ECO:0000256" key="3">
    <source>
        <dbReference type="ARBA" id="ARBA00022741"/>
    </source>
</evidence>
<keyword evidence="2 7" id="KW-0812">Transmembrane</keyword>
<evidence type="ECO:0000256" key="1">
    <source>
        <dbReference type="ARBA" id="ARBA00022448"/>
    </source>
</evidence>
<dbReference type="OrthoDB" id="6500128at2759"/>
<keyword evidence="6 7" id="KW-0472">Membrane</keyword>
<feature type="transmembrane region" description="Helical" evidence="7">
    <location>
        <begin position="162"/>
        <end position="179"/>
    </location>
</feature>
<dbReference type="Gene3D" id="1.20.1560.10">
    <property type="entry name" value="ABC transporter type 1, transmembrane domain"/>
    <property type="match status" value="1"/>
</dbReference>
<keyword evidence="3" id="KW-0547">Nucleotide-binding</keyword>
<dbReference type="GO" id="GO:0140359">
    <property type="term" value="F:ABC-type transporter activity"/>
    <property type="evidence" value="ECO:0007669"/>
    <property type="project" value="InterPro"/>
</dbReference>
<keyword evidence="5 7" id="KW-1133">Transmembrane helix</keyword>
<evidence type="ECO:0000256" key="6">
    <source>
        <dbReference type="ARBA" id="ARBA00023136"/>
    </source>
</evidence>
<evidence type="ECO:0000256" key="2">
    <source>
        <dbReference type="ARBA" id="ARBA00022692"/>
    </source>
</evidence>
<dbReference type="PANTHER" id="PTHR24223">
    <property type="entry name" value="ATP-BINDING CASSETTE SUB-FAMILY C"/>
    <property type="match status" value="1"/>
</dbReference>
<comment type="caution">
    <text evidence="9">The sequence shown here is derived from an EMBL/GenBank/DDBJ whole genome shotgun (WGS) entry which is preliminary data.</text>
</comment>
<feature type="non-terminal residue" evidence="9">
    <location>
        <position position="1"/>
    </location>
</feature>
<dbReference type="SUPFAM" id="SSF90123">
    <property type="entry name" value="ABC transporter transmembrane region"/>
    <property type="match status" value="1"/>
</dbReference>
<dbReference type="GO" id="GO:0016020">
    <property type="term" value="C:membrane"/>
    <property type="evidence" value="ECO:0007669"/>
    <property type="project" value="InterPro"/>
</dbReference>
<evidence type="ECO:0000313" key="10">
    <source>
        <dbReference type="Proteomes" id="UP000838756"/>
    </source>
</evidence>
<protein>
    <submittedName>
        <fullName evidence="9">Jg14365 protein</fullName>
    </submittedName>
</protein>
<dbReference type="Proteomes" id="UP000838756">
    <property type="component" value="Unassembled WGS sequence"/>
</dbReference>
<dbReference type="PROSITE" id="PS50929">
    <property type="entry name" value="ABC_TM1F"/>
    <property type="match status" value="1"/>
</dbReference>
<dbReference type="EMBL" id="CAKXAJ010021797">
    <property type="protein sequence ID" value="CAH2226671.1"/>
    <property type="molecule type" value="Genomic_DNA"/>
</dbReference>